<dbReference type="EMBL" id="RBWV01000009">
    <property type="protein sequence ID" value="RKS79950.1"/>
    <property type="molecule type" value="Genomic_DNA"/>
</dbReference>
<accession>A0A420XT55</accession>
<dbReference type="InParanoid" id="A0A420XT55"/>
<evidence type="ECO:0000313" key="3">
    <source>
        <dbReference type="Proteomes" id="UP000281955"/>
    </source>
</evidence>
<dbReference type="RefSeq" id="WP_121191716.1">
    <property type="nucleotide sequence ID" value="NZ_RBWV01000009.1"/>
</dbReference>
<sequence>MSMMEPLVPHAQLPDDGGLAAPADPSGDQPDQAAAPDPGDTVFRTPTAAAHADRDELRDAAESAARETEA</sequence>
<name>A0A420XT55_9ACTN</name>
<dbReference type="Proteomes" id="UP000281955">
    <property type="component" value="Unassembled WGS sequence"/>
</dbReference>
<feature type="region of interest" description="Disordered" evidence="1">
    <location>
        <begin position="1"/>
        <end position="70"/>
    </location>
</feature>
<protein>
    <submittedName>
        <fullName evidence="2">Uncharacterized protein</fullName>
    </submittedName>
</protein>
<comment type="caution">
    <text evidence="2">The sequence shown here is derived from an EMBL/GenBank/DDBJ whole genome shotgun (WGS) entry which is preliminary data.</text>
</comment>
<reference evidence="2 3" key="1">
    <citation type="submission" date="2018-10" db="EMBL/GenBank/DDBJ databases">
        <title>Genomic Encyclopedia of Archaeal and Bacterial Type Strains, Phase II (KMG-II): from individual species to whole genera.</title>
        <authorList>
            <person name="Goeker M."/>
        </authorList>
    </citation>
    <scope>NUCLEOTIDE SEQUENCE [LARGE SCALE GENOMIC DNA]</scope>
    <source>
        <strain evidence="2 3">RP-AC37</strain>
    </source>
</reference>
<keyword evidence="3" id="KW-1185">Reference proteome</keyword>
<evidence type="ECO:0000256" key="1">
    <source>
        <dbReference type="SAM" id="MobiDB-lite"/>
    </source>
</evidence>
<organism evidence="2 3">
    <name type="scientific">Motilibacter peucedani</name>
    <dbReference type="NCBI Taxonomy" id="598650"/>
    <lineage>
        <taxon>Bacteria</taxon>
        <taxon>Bacillati</taxon>
        <taxon>Actinomycetota</taxon>
        <taxon>Actinomycetes</taxon>
        <taxon>Motilibacterales</taxon>
        <taxon>Motilibacteraceae</taxon>
        <taxon>Motilibacter</taxon>
    </lineage>
</organism>
<dbReference type="AlphaFoldDB" id="A0A420XT55"/>
<feature type="compositionally biased region" description="Basic and acidic residues" evidence="1">
    <location>
        <begin position="51"/>
        <end position="70"/>
    </location>
</feature>
<gene>
    <name evidence="2" type="ORF">CLV35_0367</name>
</gene>
<evidence type="ECO:0000313" key="2">
    <source>
        <dbReference type="EMBL" id="RKS79950.1"/>
    </source>
</evidence>
<proteinExistence type="predicted"/>